<sequence>MSKSIASGLQMKKLPWLFKLMIWSVDSPCDFNI</sequence>
<proteinExistence type="predicted"/>
<name>A0AAV5K3M4_9ROSI</name>
<comment type="caution">
    <text evidence="1">The sequence shown here is derived from an EMBL/GenBank/DDBJ whole genome shotgun (WGS) entry which is preliminary data.</text>
</comment>
<accession>A0AAV5K3M4</accession>
<evidence type="ECO:0000313" key="2">
    <source>
        <dbReference type="Proteomes" id="UP001054252"/>
    </source>
</evidence>
<protein>
    <submittedName>
        <fullName evidence="1">Uncharacterized protein</fullName>
    </submittedName>
</protein>
<dbReference type="Proteomes" id="UP001054252">
    <property type="component" value="Unassembled WGS sequence"/>
</dbReference>
<evidence type="ECO:0000313" key="1">
    <source>
        <dbReference type="EMBL" id="GKV19446.1"/>
    </source>
</evidence>
<organism evidence="1 2">
    <name type="scientific">Rubroshorea leprosula</name>
    <dbReference type="NCBI Taxonomy" id="152421"/>
    <lineage>
        <taxon>Eukaryota</taxon>
        <taxon>Viridiplantae</taxon>
        <taxon>Streptophyta</taxon>
        <taxon>Embryophyta</taxon>
        <taxon>Tracheophyta</taxon>
        <taxon>Spermatophyta</taxon>
        <taxon>Magnoliopsida</taxon>
        <taxon>eudicotyledons</taxon>
        <taxon>Gunneridae</taxon>
        <taxon>Pentapetalae</taxon>
        <taxon>rosids</taxon>
        <taxon>malvids</taxon>
        <taxon>Malvales</taxon>
        <taxon>Dipterocarpaceae</taxon>
        <taxon>Rubroshorea</taxon>
    </lineage>
</organism>
<dbReference type="AlphaFoldDB" id="A0AAV5K3M4"/>
<reference evidence="1 2" key="1">
    <citation type="journal article" date="2021" name="Commun. Biol.">
        <title>The genome of Shorea leprosula (Dipterocarpaceae) highlights the ecological relevance of drought in aseasonal tropical rainforests.</title>
        <authorList>
            <person name="Ng K.K.S."/>
            <person name="Kobayashi M.J."/>
            <person name="Fawcett J.A."/>
            <person name="Hatakeyama M."/>
            <person name="Paape T."/>
            <person name="Ng C.H."/>
            <person name="Ang C.C."/>
            <person name="Tnah L.H."/>
            <person name="Lee C.T."/>
            <person name="Nishiyama T."/>
            <person name="Sese J."/>
            <person name="O'Brien M.J."/>
            <person name="Copetti D."/>
            <person name="Mohd Noor M.I."/>
            <person name="Ong R.C."/>
            <person name="Putra M."/>
            <person name="Sireger I.Z."/>
            <person name="Indrioko S."/>
            <person name="Kosugi Y."/>
            <person name="Izuno A."/>
            <person name="Isagi Y."/>
            <person name="Lee S.L."/>
            <person name="Shimizu K.K."/>
        </authorList>
    </citation>
    <scope>NUCLEOTIDE SEQUENCE [LARGE SCALE GENOMIC DNA]</scope>
    <source>
        <strain evidence="1">214</strain>
    </source>
</reference>
<gene>
    <name evidence="1" type="ORF">SLEP1_g29707</name>
</gene>
<dbReference type="EMBL" id="BPVZ01000053">
    <property type="protein sequence ID" value="GKV19446.1"/>
    <property type="molecule type" value="Genomic_DNA"/>
</dbReference>
<keyword evidence="2" id="KW-1185">Reference proteome</keyword>